<name>A0A2H0VJ52_9BACT</name>
<dbReference type="Pfam" id="PF12441">
    <property type="entry name" value="CopG_antitoxin"/>
    <property type="match status" value="1"/>
</dbReference>
<sequence>MKTKKFKSIPKFKSEDEEREFWSTHDSTDYVDWSKAVYVSFPNLRFSSKPITLRLPLSMLDRLKNRANSLDVPYQSLTKIYLEQGLTKQLNQAI</sequence>
<dbReference type="AlphaFoldDB" id="A0A2H0VJ52"/>
<gene>
    <name evidence="1" type="ORF">COT87_01130</name>
</gene>
<accession>A0A2H0VJ52</accession>
<reference evidence="2" key="1">
    <citation type="submission" date="2017-09" db="EMBL/GenBank/DDBJ databases">
        <title>Depth-based differentiation of microbial function through sediment-hosted aquifers and enrichment of novel symbionts in the deep terrestrial subsurface.</title>
        <authorList>
            <person name="Probst A.J."/>
            <person name="Ladd B."/>
            <person name="Jarett J.K."/>
            <person name="Geller-Mcgrath D.E."/>
            <person name="Sieber C.M.K."/>
            <person name="Emerson J.B."/>
            <person name="Anantharaman K."/>
            <person name="Thomas B.C."/>
            <person name="Malmstrom R."/>
            <person name="Stieglmeier M."/>
            <person name="Klingl A."/>
            <person name="Woyke T."/>
            <person name="Ryan C.M."/>
            <person name="Banfield J.F."/>
        </authorList>
    </citation>
    <scope>NUCLEOTIDE SEQUENCE [LARGE SCALE GENOMIC DNA]</scope>
</reference>
<dbReference type="Proteomes" id="UP000230796">
    <property type="component" value="Unassembled WGS sequence"/>
</dbReference>
<evidence type="ECO:0000313" key="2">
    <source>
        <dbReference type="Proteomes" id="UP000230796"/>
    </source>
</evidence>
<comment type="caution">
    <text evidence="1">The sequence shown here is derived from an EMBL/GenBank/DDBJ whole genome shotgun (WGS) entry which is preliminary data.</text>
</comment>
<evidence type="ECO:0008006" key="3">
    <source>
        <dbReference type="Google" id="ProtNLM"/>
    </source>
</evidence>
<dbReference type="InterPro" id="IPR022148">
    <property type="entry name" value="CopG_antitoxin"/>
</dbReference>
<evidence type="ECO:0000313" key="1">
    <source>
        <dbReference type="EMBL" id="PIR99121.1"/>
    </source>
</evidence>
<dbReference type="EMBL" id="PFAF01000020">
    <property type="protein sequence ID" value="PIR99121.1"/>
    <property type="molecule type" value="Genomic_DNA"/>
</dbReference>
<proteinExistence type="predicted"/>
<protein>
    <recommendedName>
        <fullName evidence="3">Antitoxin</fullName>
    </recommendedName>
</protein>
<organism evidence="1 2">
    <name type="scientific">Candidatus Collierbacteria bacterium CG10_big_fil_rev_8_21_14_0_10_44_9</name>
    <dbReference type="NCBI Taxonomy" id="1974535"/>
    <lineage>
        <taxon>Bacteria</taxon>
        <taxon>Candidatus Collieribacteriota</taxon>
    </lineage>
</organism>